<dbReference type="AlphaFoldDB" id="A0A8H6L2M9"/>
<gene>
    <name evidence="2" type="ORF">HO173_008492</name>
</gene>
<name>A0A8H6L2M9_9LECA</name>
<dbReference type="EMBL" id="JACCJC010000040">
    <property type="protein sequence ID" value="KAF6233203.1"/>
    <property type="molecule type" value="Genomic_DNA"/>
</dbReference>
<dbReference type="GeneID" id="59290148"/>
<dbReference type="Proteomes" id="UP000578531">
    <property type="component" value="Unassembled WGS sequence"/>
</dbReference>
<proteinExistence type="predicted"/>
<feature type="compositionally biased region" description="Polar residues" evidence="1">
    <location>
        <begin position="113"/>
        <end position="126"/>
    </location>
</feature>
<evidence type="ECO:0000313" key="2">
    <source>
        <dbReference type="EMBL" id="KAF6233203.1"/>
    </source>
</evidence>
<feature type="region of interest" description="Disordered" evidence="1">
    <location>
        <begin position="113"/>
        <end position="140"/>
    </location>
</feature>
<reference evidence="2 3" key="1">
    <citation type="journal article" date="2020" name="Genomics">
        <title>Complete, high-quality genomes from long-read metagenomic sequencing of two wolf lichen thalli reveals enigmatic genome architecture.</title>
        <authorList>
            <person name="McKenzie S.K."/>
            <person name="Walston R.F."/>
            <person name="Allen J.L."/>
        </authorList>
    </citation>
    <scope>NUCLEOTIDE SEQUENCE [LARGE SCALE GENOMIC DNA]</scope>
    <source>
        <strain evidence="2">WasteWater2</strain>
    </source>
</reference>
<accession>A0A8H6L2M9</accession>
<keyword evidence="3" id="KW-1185">Reference proteome</keyword>
<sequence length="140" mass="15396">MSHQELSAARVCKQFMIGQPLTANGGGNIYYLNQGRNFTEFSIRDVETSSGYCRHSKPESSCNAEKYAEAEGAREPVLGATLLACGSPGANVQCSLLTSIILEAMQKDRFGNYNTNRYQHAPTNDRQAPAMQDKTPIYPK</sequence>
<evidence type="ECO:0000313" key="3">
    <source>
        <dbReference type="Proteomes" id="UP000578531"/>
    </source>
</evidence>
<protein>
    <submittedName>
        <fullName evidence="2">Uncharacterized protein</fullName>
    </submittedName>
</protein>
<comment type="caution">
    <text evidence="2">The sequence shown here is derived from an EMBL/GenBank/DDBJ whole genome shotgun (WGS) entry which is preliminary data.</text>
</comment>
<evidence type="ECO:0000256" key="1">
    <source>
        <dbReference type="SAM" id="MobiDB-lite"/>
    </source>
</evidence>
<organism evidence="2 3">
    <name type="scientific">Letharia columbiana</name>
    <dbReference type="NCBI Taxonomy" id="112416"/>
    <lineage>
        <taxon>Eukaryota</taxon>
        <taxon>Fungi</taxon>
        <taxon>Dikarya</taxon>
        <taxon>Ascomycota</taxon>
        <taxon>Pezizomycotina</taxon>
        <taxon>Lecanoromycetes</taxon>
        <taxon>OSLEUM clade</taxon>
        <taxon>Lecanoromycetidae</taxon>
        <taxon>Lecanorales</taxon>
        <taxon>Lecanorineae</taxon>
        <taxon>Parmeliaceae</taxon>
        <taxon>Letharia</taxon>
    </lineage>
</organism>
<dbReference type="RefSeq" id="XP_037162625.1">
    <property type="nucleotide sequence ID" value="XM_037310392.1"/>
</dbReference>